<protein>
    <submittedName>
        <fullName evidence="1">Uncharacterized protein</fullName>
    </submittedName>
</protein>
<dbReference type="EMBL" id="SJPU01000017">
    <property type="protein sequence ID" value="TWU05399.1"/>
    <property type="molecule type" value="Genomic_DNA"/>
</dbReference>
<accession>A0A5C6B1P2</accession>
<comment type="caution">
    <text evidence="1">The sequence shown here is derived from an EMBL/GenBank/DDBJ whole genome shotgun (WGS) entry which is preliminary data.</text>
</comment>
<reference evidence="1 2" key="1">
    <citation type="journal article" date="2020" name="Antonie Van Leeuwenhoek">
        <title>Rhodopirellula heiligendammensis sp. nov., Rhodopirellula pilleata sp. nov., and Rhodopirellula solitaria sp. nov. isolated from natural or artificial marine surfaces in Northern Germany and California, USA, and emended description of the genus Rhodopirellula.</title>
        <authorList>
            <person name="Kallscheuer N."/>
            <person name="Wiegand S."/>
            <person name="Jogler M."/>
            <person name="Boedeker C."/>
            <person name="Peeters S.H."/>
            <person name="Rast P."/>
            <person name="Heuer A."/>
            <person name="Jetten M.S.M."/>
            <person name="Rohde M."/>
            <person name="Jogler C."/>
        </authorList>
    </citation>
    <scope>NUCLEOTIDE SEQUENCE [LARGE SCALE GENOMIC DNA]</scope>
    <source>
        <strain evidence="1 2">Poly21</strain>
    </source>
</reference>
<dbReference type="Proteomes" id="UP000319908">
    <property type="component" value="Unassembled WGS sequence"/>
</dbReference>
<gene>
    <name evidence="1" type="ORF">Poly21_56960</name>
</gene>
<evidence type="ECO:0000313" key="1">
    <source>
        <dbReference type="EMBL" id="TWU05399.1"/>
    </source>
</evidence>
<keyword evidence="2" id="KW-1185">Reference proteome</keyword>
<organism evidence="1 2">
    <name type="scientific">Allorhodopirellula heiligendammensis</name>
    <dbReference type="NCBI Taxonomy" id="2714739"/>
    <lineage>
        <taxon>Bacteria</taxon>
        <taxon>Pseudomonadati</taxon>
        <taxon>Planctomycetota</taxon>
        <taxon>Planctomycetia</taxon>
        <taxon>Pirellulales</taxon>
        <taxon>Pirellulaceae</taxon>
        <taxon>Allorhodopirellula</taxon>
    </lineage>
</organism>
<name>A0A5C6B1P2_9BACT</name>
<proteinExistence type="predicted"/>
<evidence type="ECO:0000313" key="2">
    <source>
        <dbReference type="Proteomes" id="UP000319908"/>
    </source>
</evidence>
<dbReference type="AlphaFoldDB" id="A0A5C6B1P2"/>
<sequence>MLMVTGDGWEPDALTAQVRFWEGSNFQLRMDRLIGHLARETARKRRKSTLC</sequence>